<feature type="chain" id="PRO_5007302517" evidence="3">
    <location>
        <begin position="28"/>
        <end position="435"/>
    </location>
</feature>
<protein>
    <submittedName>
        <fullName evidence="4">Mitochondrial association factor 1</fullName>
    </submittedName>
</protein>
<proteinExistence type="predicted"/>
<feature type="transmembrane region" description="Helical" evidence="2">
    <location>
        <begin position="97"/>
        <end position="116"/>
    </location>
</feature>
<reference evidence="4" key="1">
    <citation type="journal article" date="2016" name="Genetics">
        <title>Host Mitochondrial Association Evolved in the Human Parasite Toxoplasma gondii via Neofunctionalization of a Gene Duplicate.</title>
        <authorList>
            <person name="Adomako-Ankomah Y."/>
            <person name="English E.D."/>
            <person name="Danielson J.J."/>
            <person name="Pernas L.F."/>
            <person name="Parker M.L."/>
            <person name="Boulanger M.J."/>
            <person name="Dubey J.P."/>
            <person name="Boyle J.P."/>
        </authorList>
    </citation>
    <scope>NUCLEOTIDE SEQUENCE</scope>
    <source>
        <strain evidence="4">Ger041</strain>
    </source>
</reference>
<evidence type="ECO:0000256" key="3">
    <source>
        <dbReference type="SAM" id="SignalP"/>
    </source>
</evidence>
<keyword evidence="2" id="KW-0812">Transmembrane</keyword>
<evidence type="ECO:0000256" key="2">
    <source>
        <dbReference type="SAM" id="Phobius"/>
    </source>
</evidence>
<organism evidence="4">
    <name type="scientific">Hammondia hammondi</name>
    <name type="common">Parasitic protozoan</name>
    <dbReference type="NCBI Taxonomy" id="99158"/>
    <lineage>
        <taxon>Eukaryota</taxon>
        <taxon>Sar</taxon>
        <taxon>Alveolata</taxon>
        <taxon>Apicomplexa</taxon>
        <taxon>Conoidasida</taxon>
        <taxon>Coccidia</taxon>
        <taxon>Eucoccidiorida</taxon>
        <taxon>Eimeriorina</taxon>
        <taxon>Sarcocystidae</taxon>
        <taxon>Hammondia</taxon>
    </lineage>
</organism>
<dbReference type="EMBL" id="KU761342">
    <property type="protein sequence ID" value="AMN92255.1"/>
    <property type="molecule type" value="Genomic_DNA"/>
</dbReference>
<keyword evidence="2" id="KW-1133">Transmembrane helix</keyword>
<feature type="region of interest" description="Disordered" evidence="1">
    <location>
        <begin position="35"/>
        <end position="88"/>
    </location>
</feature>
<sequence length="435" mass="47207">MWRVGKSRLYFLFAAGCLLGALTAGLGSQISGSAGRNVQAPAGVADAPQEAGDVVEERRERNEQQIFAPGPPRGHSSESLFPRSPSVTARRRRNRRIALVATAVGVAVVLAALYVLRRRWARPPEEPEPPTRPRTRRFTTPSGQQQPSPSGRPAGVPAVPGSLTLRLTCLRDTEVKFFGPSSHRHGFTPLYDPVANKRVATVNAGTNTLFIGGSGMNGEFAKTIIEEARRNHISLTAAELSAHSQELQERLLRDAERRPGSLVEIDSGSFSPVFARSFAFVAVPSNLFWDESETGKNVGAAFLHILKPEVTPHGNPMNDVMIYTVAPLGNASDDAYAMAYKATMLSIVGAVSKYNKTPLGEEKPVDAIRLPLLGAGHFRGHRSLESIGRVNATAVKTAISQFAPSVELQYMYDSSDAAFRGLLETEEKFKSHQRD</sequence>
<keyword evidence="2" id="KW-0472">Membrane</keyword>
<feature type="signal peptide" evidence="3">
    <location>
        <begin position="1"/>
        <end position="27"/>
    </location>
</feature>
<dbReference type="VEuPathDB" id="ToxoDB:HHA_323110"/>
<gene>
    <name evidence="4" type="primary">MAF1</name>
</gene>
<evidence type="ECO:0000313" key="4">
    <source>
        <dbReference type="EMBL" id="AMN92255.1"/>
    </source>
</evidence>
<dbReference type="CDD" id="cd21101">
    <property type="entry name" value="MAF1-ALBA4_C"/>
    <property type="match status" value="1"/>
</dbReference>
<name>A0A140H554_HAMHA</name>
<feature type="region of interest" description="Disordered" evidence="1">
    <location>
        <begin position="123"/>
        <end position="159"/>
    </location>
</feature>
<dbReference type="AlphaFoldDB" id="A0A140H554"/>
<evidence type="ECO:0000256" key="1">
    <source>
        <dbReference type="SAM" id="MobiDB-lite"/>
    </source>
</evidence>
<keyword evidence="3" id="KW-0732">Signal</keyword>
<accession>A0A140H554</accession>